<comment type="caution">
    <text evidence="2">The sequence shown here is derived from an EMBL/GenBank/DDBJ whole genome shotgun (WGS) entry which is preliminary data.</text>
</comment>
<dbReference type="Pfam" id="PF11518">
    <property type="entry name" value="DUF3221"/>
    <property type="match status" value="1"/>
</dbReference>
<dbReference type="AlphaFoldDB" id="A0A848M4B9"/>
<name>A0A848M4B9_PAELE</name>
<evidence type="ECO:0000313" key="3">
    <source>
        <dbReference type="Proteomes" id="UP000565468"/>
    </source>
</evidence>
<protein>
    <submittedName>
        <fullName evidence="2">DUF3221 domain-containing protein</fullName>
    </submittedName>
</protein>
<accession>A0A848M4B9</accession>
<reference evidence="2 3" key="1">
    <citation type="submission" date="2020-04" db="EMBL/GenBank/DDBJ databases">
        <title>Paenibacillus algicola sp. nov., a novel marine bacterium producing alginate lyase.</title>
        <authorList>
            <person name="Huang H."/>
        </authorList>
    </citation>
    <scope>NUCLEOTIDE SEQUENCE [LARGE SCALE GENOMIC DNA]</scope>
    <source>
        <strain evidence="2 3">L7-75</strain>
    </source>
</reference>
<evidence type="ECO:0000256" key="1">
    <source>
        <dbReference type="SAM" id="SignalP"/>
    </source>
</evidence>
<dbReference type="Proteomes" id="UP000565468">
    <property type="component" value="Unassembled WGS sequence"/>
</dbReference>
<evidence type="ECO:0000313" key="2">
    <source>
        <dbReference type="EMBL" id="NMO95081.1"/>
    </source>
</evidence>
<sequence>MMRIIKIIISGLILICAGCANPGDSEEKAVPEFRGYIIDISKDKILVAGGSIVKEDIKTLSMEEILEKASPDAVWLGLPSGSKETDYAVGDQVDVWTTGNMNHSYPAQGTATKIVITSE</sequence>
<dbReference type="RefSeq" id="WP_169503845.1">
    <property type="nucleotide sequence ID" value="NZ_JABBPN010000003.1"/>
</dbReference>
<dbReference type="InterPro" id="IPR012340">
    <property type="entry name" value="NA-bd_OB-fold"/>
</dbReference>
<feature type="chain" id="PRO_5038403889" evidence="1">
    <location>
        <begin position="23"/>
        <end position="119"/>
    </location>
</feature>
<keyword evidence="1" id="KW-0732">Signal</keyword>
<proteinExistence type="predicted"/>
<dbReference type="EMBL" id="JABBPN010000003">
    <property type="protein sequence ID" value="NMO95081.1"/>
    <property type="molecule type" value="Genomic_DNA"/>
</dbReference>
<dbReference type="InterPro" id="IPR021598">
    <property type="entry name" value="DUF3221"/>
</dbReference>
<gene>
    <name evidence="2" type="ORF">HII30_04680</name>
</gene>
<keyword evidence="3" id="KW-1185">Reference proteome</keyword>
<dbReference type="Gene3D" id="2.40.50.140">
    <property type="entry name" value="Nucleic acid-binding proteins"/>
    <property type="match status" value="1"/>
</dbReference>
<organism evidence="2 3">
    <name type="scientific">Paenibacillus lemnae</name>
    <dbReference type="NCBI Taxonomy" id="1330551"/>
    <lineage>
        <taxon>Bacteria</taxon>
        <taxon>Bacillati</taxon>
        <taxon>Bacillota</taxon>
        <taxon>Bacilli</taxon>
        <taxon>Bacillales</taxon>
        <taxon>Paenibacillaceae</taxon>
        <taxon>Paenibacillus</taxon>
    </lineage>
</organism>
<feature type="signal peptide" evidence="1">
    <location>
        <begin position="1"/>
        <end position="22"/>
    </location>
</feature>